<dbReference type="EC" id="3.4.22.-" evidence="11"/>
<keyword evidence="2" id="KW-0645">Protease</keyword>
<dbReference type="GO" id="GO:0035234">
    <property type="term" value="P:ectopic germ cell programmed cell death"/>
    <property type="evidence" value="ECO:0007669"/>
    <property type="project" value="EnsemblMetazoa"/>
</dbReference>
<dbReference type="GO" id="GO:0005634">
    <property type="term" value="C:nucleus"/>
    <property type="evidence" value="ECO:0007669"/>
    <property type="project" value="EnsemblMetazoa"/>
</dbReference>
<dbReference type="PROSITE" id="PS01122">
    <property type="entry name" value="CASPASE_CYS"/>
    <property type="match status" value="1"/>
</dbReference>
<dbReference type="FunCoup" id="B4MLX3">
    <property type="interactions" value="126"/>
</dbReference>
<dbReference type="GO" id="GO:0005886">
    <property type="term" value="C:plasma membrane"/>
    <property type="evidence" value="ECO:0007669"/>
    <property type="project" value="EnsemblMetazoa"/>
</dbReference>
<dbReference type="PIRSF" id="PIRSF038001">
    <property type="entry name" value="Caspase_ICE"/>
    <property type="match status" value="1"/>
</dbReference>
<dbReference type="GO" id="GO:0042803">
    <property type="term" value="F:protein homodimerization activity"/>
    <property type="evidence" value="ECO:0007669"/>
    <property type="project" value="EnsemblMetazoa"/>
</dbReference>
<dbReference type="KEGG" id="dwi:6638916"/>
<dbReference type="Proteomes" id="UP000007798">
    <property type="component" value="Unassembled WGS sequence"/>
</dbReference>
<keyword evidence="4 11" id="KW-0378">Hydrolase</keyword>
<dbReference type="OrthoDB" id="6097640at2759"/>
<dbReference type="Gene3D" id="1.10.533.10">
    <property type="entry name" value="Death Domain, Fas"/>
    <property type="match status" value="1"/>
</dbReference>
<feature type="domain" description="Caspase family p20" evidence="10">
    <location>
        <begin position="211"/>
        <end position="339"/>
    </location>
</feature>
<dbReference type="Gene3D" id="3.40.50.1460">
    <property type="match status" value="1"/>
</dbReference>
<dbReference type="SMART" id="SM00115">
    <property type="entry name" value="CASc"/>
    <property type="match status" value="1"/>
</dbReference>
<dbReference type="InterPro" id="IPR015917">
    <property type="entry name" value="Pept_C14A"/>
</dbReference>
<dbReference type="STRING" id="7260.B4MLX3"/>
<keyword evidence="5" id="KW-0788">Thiol protease</keyword>
<keyword evidence="3" id="KW-0053">Apoptosis</keyword>
<dbReference type="PANTHER" id="PTHR47901:SF8">
    <property type="entry name" value="CASPASE-3"/>
    <property type="match status" value="1"/>
</dbReference>
<dbReference type="GO" id="GO:0031638">
    <property type="term" value="P:zymogen activation"/>
    <property type="evidence" value="ECO:0007669"/>
    <property type="project" value="EnsemblMetazoa"/>
</dbReference>
<dbReference type="GO" id="GO:0007516">
    <property type="term" value="P:hemocyte development"/>
    <property type="evidence" value="ECO:0007669"/>
    <property type="project" value="EnsemblMetazoa"/>
</dbReference>
<dbReference type="InterPro" id="IPR011029">
    <property type="entry name" value="DEATH-like_dom_sf"/>
</dbReference>
<dbReference type="InterPro" id="IPR033139">
    <property type="entry name" value="Caspase_cys_AS"/>
</dbReference>
<dbReference type="GO" id="GO:0007417">
    <property type="term" value="P:central nervous system development"/>
    <property type="evidence" value="ECO:0007669"/>
    <property type="project" value="EnsemblMetazoa"/>
</dbReference>
<protein>
    <submittedName>
        <fullName evidence="11">Uncharacterized protein</fullName>
        <ecNumber evidence="11">3.4.22.-</ecNumber>
    </submittedName>
</protein>
<evidence type="ECO:0000256" key="8">
    <source>
        <dbReference type="RuleBase" id="RU003971"/>
    </source>
</evidence>
<dbReference type="InterPro" id="IPR002138">
    <property type="entry name" value="Pept_C14_p10"/>
</dbReference>
<dbReference type="GO" id="GO:0016540">
    <property type="term" value="P:protein autoprocessing"/>
    <property type="evidence" value="ECO:0007669"/>
    <property type="project" value="EnsemblMetazoa"/>
</dbReference>
<dbReference type="eggNOG" id="KOG3573">
    <property type="taxonomic scope" value="Eukaryota"/>
</dbReference>
<dbReference type="EMBL" id="CH963847">
    <property type="protein sequence ID" value="EDW73184.2"/>
    <property type="molecule type" value="Genomic_DNA"/>
</dbReference>
<evidence type="ECO:0000313" key="11">
    <source>
        <dbReference type="EMBL" id="EDW73184.2"/>
    </source>
</evidence>
<dbReference type="GO" id="GO:0008285">
    <property type="term" value="P:negative regulation of cell population proliferation"/>
    <property type="evidence" value="ECO:0007669"/>
    <property type="project" value="EnsemblMetazoa"/>
</dbReference>
<evidence type="ECO:0000313" key="12">
    <source>
        <dbReference type="Proteomes" id="UP000007798"/>
    </source>
</evidence>
<proteinExistence type="inferred from homology"/>
<accession>B4MLX3</accession>
<dbReference type="PROSITE" id="PS50208">
    <property type="entry name" value="CASPASE_P20"/>
    <property type="match status" value="1"/>
</dbReference>
<dbReference type="GO" id="GO:0035006">
    <property type="term" value="P:melanization defense response"/>
    <property type="evidence" value="ECO:0007669"/>
    <property type="project" value="EnsemblMetazoa"/>
</dbReference>
<dbReference type="Pfam" id="PF00656">
    <property type="entry name" value="Peptidase_C14"/>
    <property type="match status" value="1"/>
</dbReference>
<keyword evidence="12" id="KW-1185">Reference proteome</keyword>
<evidence type="ECO:0000256" key="2">
    <source>
        <dbReference type="ARBA" id="ARBA00022670"/>
    </source>
</evidence>
<evidence type="ECO:0000259" key="9">
    <source>
        <dbReference type="PROSITE" id="PS50207"/>
    </source>
</evidence>
<dbReference type="PANTHER" id="PTHR47901">
    <property type="entry name" value="CASPASE RECRUITMENT DOMAIN-CONTAINING PROTEIN 18"/>
    <property type="match status" value="1"/>
</dbReference>
<dbReference type="HOGENOM" id="CLU_036904_5_2_1"/>
<feature type="domain" description="Caspase family p10" evidence="9">
    <location>
        <begin position="355"/>
        <end position="443"/>
    </location>
</feature>
<keyword evidence="6" id="KW-0865">Zymogen</keyword>
<dbReference type="GO" id="GO:0046667">
    <property type="term" value="P:compound eye retinal cell programmed cell death"/>
    <property type="evidence" value="ECO:0007669"/>
    <property type="project" value="EnsemblMetazoa"/>
</dbReference>
<evidence type="ECO:0000256" key="3">
    <source>
        <dbReference type="ARBA" id="ARBA00022703"/>
    </source>
</evidence>
<dbReference type="SMR" id="B4MLX3"/>
<sequence length="451" mass="50813">MDLRSDTEQTEREIGMPLKLRNHILDNMDLLVKNTNYNPLVAECVRLGLLSPIMRKSIEDLNGERLNLSEDDVLLQQHRNLFVKITKRGPTAYGLLLQALRSQGCMQAVQILENTNQRPNEQPFISIASMHNNRNSTDIVDTTTLPVPVAVPPIVVEGPCVSKEKVHYNDVTGPVTPCEDPVEGQTRVVLKSDRIHENSALGVYTMQSKHNRGVLLMVNIIDFPDTTKRRNGAEIDSDSLKHIFREMGFKIFAYENVNQDEFFDMLRKVTSSPYVRSTECFVMVLMTHGERVGEVDKVEFCDGSVADVIGIKNHFRADSSPYLVHKPKVLIFPFCRGRKSDLGQPLPMIETDGVQYSNVPTLSDMLVSYASTAGNQSHRDPDNGSWYIQKFCDTMANHAHNTHVEDILKITHTAVGNMRAQGGSLQTGTYDNIGFNKKLYFNPGFYLEPKE</sequence>
<gene>
    <name evidence="11" type="primary">Dwil\GK16787</name>
    <name evidence="11" type="ORF">Dwil_GK16787</name>
</gene>
<dbReference type="SUPFAM" id="SSF52129">
    <property type="entry name" value="Caspase-like"/>
    <property type="match status" value="1"/>
</dbReference>
<evidence type="ECO:0000256" key="1">
    <source>
        <dbReference type="ARBA" id="ARBA00010134"/>
    </source>
</evidence>
<dbReference type="PRINTS" id="PR00376">
    <property type="entry name" value="IL1BCENZYME"/>
</dbReference>
<dbReference type="GO" id="GO:0022416">
    <property type="term" value="P:chaeta development"/>
    <property type="evidence" value="ECO:0007669"/>
    <property type="project" value="EnsemblMetazoa"/>
</dbReference>
<dbReference type="GO" id="GO:0097300">
    <property type="term" value="P:programmed necrotic cell death"/>
    <property type="evidence" value="ECO:0007669"/>
    <property type="project" value="EnsemblMetazoa"/>
</dbReference>
<dbReference type="MEROPS" id="C14.019"/>
<feature type="active site" evidence="7">
    <location>
        <position position="335"/>
    </location>
</feature>
<dbReference type="GO" id="GO:0043293">
    <property type="term" value="C:apoptosome"/>
    <property type="evidence" value="ECO:0007669"/>
    <property type="project" value="EnsemblMetazoa"/>
</dbReference>
<dbReference type="GO" id="GO:0008258">
    <property type="term" value="P:head involution"/>
    <property type="evidence" value="ECO:0007669"/>
    <property type="project" value="EnsemblMetazoa"/>
</dbReference>
<dbReference type="AlphaFoldDB" id="B4MLX3"/>
<dbReference type="InterPro" id="IPR002398">
    <property type="entry name" value="Pept_C14"/>
</dbReference>
<organism evidence="11 12">
    <name type="scientific">Drosophila willistoni</name>
    <name type="common">Fruit fly</name>
    <dbReference type="NCBI Taxonomy" id="7260"/>
    <lineage>
        <taxon>Eukaryota</taxon>
        <taxon>Metazoa</taxon>
        <taxon>Ecdysozoa</taxon>
        <taxon>Arthropoda</taxon>
        <taxon>Hexapoda</taxon>
        <taxon>Insecta</taxon>
        <taxon>Pterygota</taxon>
        <taxon>Neoptera</taxon>
        <taxon>Endopterygota</taxon>
        <taxon>Diptera</taxon>
        <taxon>Brachycera</taxon>
        <taxon>Muscomorpha</taxon>
        <taxon>Ephydroidea</taxon>
        <taxon>Drosophilidae</taxon>
        <taxon>Drosophila</taxon>
        <taxon>Sophophora</taxon>
    </lineage>
</organism>
<dbReference type="GO" id="GO:0035070">
    <property type="term" value="P:salivary gland histolysis"/>
    <property type="evidence" value="ECO:0007669"/>
    <property type="project" value="EnsemblMetazoa"/>
</dbReference>
<comment type="similarity">
    <text evidence="1 8">Belongs to the peptidase C14A family.</text>
</comment>
<feature type="active site" evidence="7">
    <location>
        <position position="288"/>
    </location>
</feature>
<reference evidence="11 12" key="1">
    <citation type="journal article" date="2007" name="Nature">
        <title>Evolution of genes and genomes on the Drosophila phylogeny.</title>
        <authorList>
            <consortium name="Drosophila 12 Genomes Consortium"/>
            <person name="Clark A.G."/>
            <person name="Eisen M.B."/>
            <person name="Smith D.R."/>
            <person name="Bergman C.M."/>
            <person name="Oliver B."/>
            <person name="Markow T.A."/>
            <person name="Kaufman T.C."/>
            <person name="Kellis M."/>
            <person name="Gelbart W."/>
            <person name="Iyer V.N."/>
            <person name="Pollard D.A."/>
            <person name="Sackton T.B."/>
            <person name="Larracuente A.M."/>
            <person name="Singh N.D."/>
            <person name="Abad J.P."/>
            <person name="Abt D.N."/>
            <person name="Adryan B."/>
            <person name="Aguade M."/>
            <person name="Akashi H."/>
            <person name="Anderson W.W."/>
            <person name="Aquadro C.F."/>
            <person name="Ardell D.H."/>
            <person name="Arguello R."/>
            <person name="Artieri C.G."/>
            <person name="Barbash D.A."/>
            <person name="Barker D."/>
            <person name="Barsanti P."/>
            <person name="Batterham P."/>
            <person name="Batzoglou S."/>
            <person name="Begun D."/>
            <person name="Bhutkar A."/>
            <person name="Blanco E."/>
            <person name="Bosak S.A."/>
            <person name="Bradley R.K."/>
            <person name="Brand A.D."/>
            <person name="Brent M.R."/>
            <person name="Brooks A.N."/>
            <person name="Brown R.H."/>
            <person name="Butlin R.K."/>
            <person name="Caggese C."/>
            <person name="Calvi B.R."/>
            <person name="Bernardo de Carvalho A."/>
            <person name="Caspi A."/>
            <person name="Castrezana S."/>
            <person name="Celniker S.E."/>
            <person name="Chang J.L."/>
            <person name="Chapple C."/>
            <person name="Chatterji S."/>
            <person name="Chinwalla A."/>
            <person name="Civetta A."/>
            <person name="Clifton S.W."/>
            <person name="Comeron J.M."/>
            <person name="Costello J.C."/>
            <person name="Coyne J.A."/>
            <person name="Daub J."/>
            <person name="David R.G."/>
            <person name="Delcher A.L."/>
            <person name="Delehaunty K."/>
            <person name="Do C.B."/>
            <person name="Ebling H."/>
            <person name="Edwards K."/>
            <person name="Eickbush T."/>
            <person name="Evans J.D."/>
            <person name="Filipski A."/>
            <person name="Findeiss S."/>
            <person name="Freyhult E."/>
            <person name="Fulton L."/>
            <person name="Fulton R."/>
            <person name="Garcia A.C."/>
            <person name="Gardiner A."/>
            <person name="Garfield D.A."/>
            <person name="Garvin B.E."/>
            <person name="Gibson G."/>
            <person name="Gilbert D."/>
            <person name="Gnerre S."/>
            <person name="Godfrey J."/>
            <person name="Good R."/>
            <person name="Gotea V."/>
            <person name="Gravely B."/>
            <person name="Greenberg A.J."/>
            <person name="Griffiths-Jones S."/>
            <person name="Gross S."/>
            <person name="Guigo R."/>
            <person name="Gustafson E.A."/>
            <person name="Haerty W."/>
            <person name="Hahn M.W."/>
            <person name="Halligan D.L."/>
            <person name="Halpern A.L."/>
            <person name="Halter G.M."/>
            <person name="Han M.V."/>
            <person name="Heger A."/>
            <person name="Hillier L."/>
            <person name="Hinrichs A.S."/>
            <person name="Holmes I."/>
            <person name="Hoskins R.A."/>
            <person name="Hubisz M.J."/>
            <person name="Hultmark D."/>
            <person name="Huntley M.A."/>
            <person name="Jaffe D.B."/>
            <person name="Jagadeeshan S."/>
            <person name="Jeck W.R."/>
            <person name="Johnson J."/>
            <person name="Jones C.D."/>
            <person name="Jordan W.C."/>
            <person name="Karpen G.H."/>
            <person name="Kataoka E."/>
            <person name="Keightley P.D."/>
            <person name="Kheradpour P."/>
            <person name="Kirkness E.F."/>
            <person name="Koerich L.B."/>
            <person name="Kristiansen K."/>
            <person name="Kudrna D."/>
            <person name="Kulathinal R.J."/>
            <person name="Kumar S."/>
            <person name="Kwok R."/>
            <person name="Lander E."/>
            <person name="Langley C.H."/>
            <person name="Lapoint R."/>
            <person name="Lazzaro B.P."/>
            <person name="Lee S.J."/>
            <person name="Levesque L."/>
            <person name="Li R."/>
            <person name="Lin C.F."/>
            <person name="Lin M.F."/>
            <person name="Lindblad-Toh K."/>
            <person name="Llopart A."/>
            <person name="Long M."/>
            <person name="Low L."/>
            <person name="Lozovsky E."/>
            <person name="Lu J."/>
            <person name="Luo M."/>
            <person name="Machado C.A."/>
            <person name="Makalowski W."/>
            <person name="Marzo M."/>
            <person name="Matsuda M."/>
            <person name="Matzkin L."/>
            <person name="McAllister B."/>
            <person name="McBride C.S."/>
            <person name="McKernan B."/>
            <person name="McKernan K."/>
            <person name="Mendez-Lago M."/>
            <person name="Minx P."/>
            <person name="Mollenhauer M.U."/>
            <person name="Montooth K."/>
            <person name="Mount S.M."/>
            <person name="Mu X."/>
            <person name="Myers E."/>
            <person name="Negre B."/>
            <person name="Newfeld S."/>
            <person name="Nielsen R."/>
            <person name="Noor M.A."/>
            <person name="O'Grady P."/>
            <person name="Pachter L."/>
            <person name="Papaceit M."/>
            <person name="Parisi M.J."/>
            <person name="Parisi M."/>
            <person name="Parts L."/>
            <person name="Pedersen J.S."/>
            <person name="Pesole G."/>
            <person name="Phillippy A.M."/>
            <person name="Ponting C.P."/>
            <person name="Pop M."/>
            <person name="Porcelli D."/>
            <person name="Powell J.R."/>
            <person name="Prohaska S."/>
            <person name="Pruitt K."/>
            <person name="Puig M."/>
            <person name="Quesneville H."/>
            <person name="Ram K.R."/>
            <person name="Rand D."/>
            <person name="Rasmussen M.D."/>
            <person name="Reed L.K."/>
            <person name="Reenan R."/>
            <person name="Reily A."/>
            <person name="Remington K.A."/>
            <person name="Rieger T.T."/>
            <person name="Ritchie M.G."/>
            <person name="Robin C."/>
            <person name="Rogers Y.H."/>
            <person name="Rohde C."/>
            <person name="Rozas J."/>
            <person name="Rubenfield M.J."/>
            <person name="Ruiz A."/>
            <person name="Russo S."/>
            <person name="Salzberg S.L."/>
            <person name="Sanchez-Gracia A."/>
            <person name="Saranga D.J."/>
            <person name="Sato H."/>
            <person name="Schaeffer S.W."/>
            <person name="Schatz M.C."/>
            <person name="Schlenke T."/>
            <person name="Schwartz R."/>
            <person name="Segarra C."/>
            <person name="Singh R.S."/>
            <person name="Sirot L."/>
            <person name="Sirota M."/>
            <person name="Sisneros N.B."/>
            <person name="Smith C.D."/>
            <person name="Smith T.F."/>
            <person name="Spieth J."/>
            <person name="Stage D.E."/>
            <person name="Stark A."/>
            <person name="Stephan W."/>
            <person name="Strausberg R.L."/>
            <person name="Strempel S."/>
            <person name="Sturgill D."/>
            <person name="Sutton G."/>
            <person name="Sutton G.G."/>
            <person name="Tao W."/>
            <person name="Teichmann S."/>
            <person name="Tobari Y.N."/>
            <person name="Tomimura Y."/>
            <person name="Tsolas J.M."/>
            <person name="Valente V.L."/>
            <person name="Venter E."/>
            <person name="Venter J.C."/>
            <person name="Vicario S."/>
            <person name="Vieira F.G."/>
            <person name="Vilella A.J."/>
            <person name="Villasante A."/>
            <person name="Walenz B."/>
            <person name="Wang J."/>
            <person name="Wasserman M."/>
            <person name="Watts T."/>
            <person name="Wilson D."/>
            <person name="Wilson R.K."/>
            <person name="Wing R.A."/>
            <person name="Wolfner M.F."/>
            <person name="Wong A."/>
            <person name="Wong G.K."/>
            <person name="Wu C.I."/>
            <person name="Wu G."/>
            <person name="Yamamoto D."/>
            <person name="Yang H.P."/>
            <person name="Yang S.P."/>
            <person name="Yorke J.A."/>
            <person name="Yoshida K."/>
            <person name="Zdobnov E."/>
            <person name="Zhang P."/>
            <person name="Zhang Y."/>
            <person name="Zimin A.V."/>
            <person name="Baldwin J."/>
            <person name="Abdouelleil A."/>
            <person name="Abdulkadir J."/>
            <person name="Abebe A."/>
            <person name="Abera B."/>
            <person name="Abreu J."/>
            <person name="Acer S.C."/>
            <person name="Aftuck L."/>
            <person name="Alexander A."/>
            <person name="An P."/>
            <person name="Anderson E."/>
            <person name="Anderson S."/>
            <person name="Arachi H."/>
            <person name="Azer M."/>
            <person name="Bachantsang P."/>
            <person name="Barry A."/>
            <person name="Bayul T."/>
            <person name="Berlin A."/>
            <person name="Bessette D."/>
            <person name="Bloom T."/>
            <person name="Blye J."/>
            <person name="Boguslavskiy L."/>
            <person name="Bonnet C."/>
            <person name="Boukhgalter B."/>
            <person name="Bourzgui I."/>
            <person name="Brown A."/>
            <person name="Cahill P."/>
            <person name="Channer S."/>
            <person name="Cheshatsang Y."/>
            <person name="Chuda L."/>
            <person name="Citroen M."/>
            <person name="Collymore A."/>
            <person name="Cooke P."/>
            <person name="Costello M."/>
            <person name="D'Aco K."/>
            <person name="Daza R."/>
            <person name="De Haan G."/>
            <person name="DeGray S."/>
            <person name="DeMaso C."/>
            <person name="Dhargay N."/>
            <person name="Dooley K."/>
            <person name="Dooley E."/>
            <person name="Doricent M."/>
            <person name="Dorje P."/>
            <person name="Dorjee K."/>
            <person name="Dupes A."/>
            <person name="Elong R."/>
            <person name="Falk J."/>
            <person name="Farina A."/>
            <person name="Faro S."/>
            <person name="Ferguson D."/>
            <person name="Fisher S."/>
            <person name="Foley C.D."/>
            <person name="Franke A."/>
            <person name="Friedrich D."/>
            <person name="Gadbois L."/>
            <person name="Gearin G."/>
            <person name="Gearin C.R."/>
            <person name="Giannoukos G."/>
            <person name="Goode T."/>
            <person name="Graham J."/>
            <person name="Grandbois E."/>
            <person name="Grewal S."/>
            <person name="Gyaltsen K."/>
            <person name="Hafez N."/>
            <person name="Hagos B."/>
            <person name="Hall J."/>
            <person name="Henson C."/>
            <person name="Hollinger A."/>
            <person name="Honan T."/>
            <person name="Huard M.D."/>
            <person name="Hughes L."/>
            <person name="Hurhula B."/>
            <person name="Husby M.E."/>
            <person name="Kamat A."/>
            <person name="Kanga B."/>
            <person name="Kashin S."/>
            <person name="Khazanovich D."/>
            <person name="Kisner P."/>
            <person name="Lance K."/>
            <person name="Lara M."/>
            <person name="Lee W."/>
            <person name="Lennon N."/>
            <person name="Letendre F."/>
            <person name="LeVine R."/>
            <person name="Lipovsky A."/>
            <person name="Liu X."/>
            <person name="Liu J."/>
            <person name="Liu S."/>
            <person name="Lokyitsang T."/>
            <person name="Lokyitsang Y."/>
            <person name="Lubonja R."/>
            <person name="Lui A."/>
            <person name="MacDonald P."/>
            <person name="Magnisalis V."/>
            <person name="Maru K."/>
            <person name="Matthews C."/>
            <person name="McCusker W."/>
            <person name="McDonough S."/>
            <person name="Mehta T."/>
            <person name="Meldrim J."/>
            <person name="Meneus L."/>
            <person name="Mihai O."/>
            <person name="Mihalev A."/>
            <person name="Mihova T."/>
            <person name="Mittelman R."/>
            <person name="Mlenga V."/>
            <person name="Montmayeur A."/>
            <person name="Mulrain L."/>
            <person name="Navidi A."/>
            <person name="Naylor J."/>
            <person name="Negash T."/>
            <person name="Nguyen T."/>
            <person name="Nguyen N."/>
            <person name="Nicol R."/>
            <person name="Norbu C."/>
            <person name="Norbu N."/>
            <person name="Novod N."/>
            <person name="O'Neill B."/>
            <person name="Osman S."/>
            <person name="Markiewicz E."/>
            <person name="Oyono O.L."/>
            <person name="Patti C."/>
            <person name="Phunkhang P."/>
            <person name="Pierre F."/>
            <person name="Priest M."/>
            <person name="Raghuraman S."/>
            <person name="Rege F."/>
            <person name="Reyes R."/>
            <person name="Rise C."/>
            <person name="Rogov P."/>
            <person name="Ross K."/>
            <person name="Ryan E."/>
            <person name="Settipalli S."/>
            <person name="Shea T."/>
            <person name="Sherpa N."/>
            <person name="Shi L."/>
            <person name="Shih D."/>
            <person name="Sparrow T."/>
            <person name="Spaulding J."/>
            <person name="Stalker J."/>
            <person name="Stange-Thomann N."/>
            <person name="Stavropoulos S."/>
            <person name="Stone C."/>
            <person name="Strader C."/>
            <person name="Tesfaye S."/>
            <person name="Thomson T."/>
            <person name="Thoulutsang Y."/>
            <person name="Thoulutsang D."/>
            <person name="Topham K."/>
            <person name="Topping I."/>
            <person name="Tsamla T."/>
            <person name="Vassiliev H."/>
            <person name="Vo A."/>
            <person name="Wangchuk T."/>
            <person name="Wangdi T."/>
            <person name="Weiand M."/>
            <person name="Wilkinson J."/>
            <person name="Wilson A."/>
            <person name="Yadav S."/>
            <person name="Young G."/>
            <person name="Yu Q."/>
            <person name="Zembek L."/>
            <person name="Zhong D."/>
            <person name="Zimmer A."/>
            <person name="Zwirko Z."/>
            <person name="Jaffe D.B."/>
            <person name="Alvarez P."/>
            <person name="Brockman W."/>
            <person name="Butler J."/>
            <person name="Chin C."/>
            <person name="Gnerre S."/>
            <person name="Grabherr M."/>
            <person name="Kleber M."/>
            <person name="Mauceli E."/>
            <person name="MacCallum I."/>
        </authorList>
    </citation>
    <scope>NUCLEOTIDE SEQUENCE [LARGE SCALE GENOMIC DNA]</scope>
    <source>
        <strain evidence="12">Tucson 14030-0811.24</strain>
    </source>
</reference>
<dbReference type="GO" id="GO:0007291">
    <property type="term" value="P:sperm individualization"/>
    <property type="evidence" value="ECO:0007669"/>
    <property type="project" value="EnsemblMetazoa"/>
</dbReference>
<evidence type="ECO:0000259" key="10">
    <source>
        <dbReference type="PROSITE" id="PS50208"/>
    </source>
</evidence>
<evidence type="ECO:0000256" key="5">
    <source>
        <dbReference type="ARBA" id="ARBA00022807"/>
    </source>
</evidence>
<dbReference type="InterPro" id="IPR001309">
    <property type="entry name" value="Pept_C14_p20"/>
</dbReference>
<dbReference type="InterPro" id="IPR029030">
    <property type="entry name" value="Caspase-like_dom_sf"/>
</dbReference>
<dbReference type="GO" id="GO:0016322">
    <property type="term" value="P:neuron remodeling"/>
    <property type="evidence" value="ECO:0007669"/>
    <property type="project" value="EnsemblMetazoa"/>
</dbReference>
<dbReference type="CDD" id="cd01671">
    <property type="entry name" value="CARD"/>
    <property type="match status" value="1"/>
</dbReference>
<dbReference type="InterPro" id="IPR011600">
    <property type="entry name" value="Pept_C14_caspase"/>
</dbReference>
<dbReference type="GO" id="GO:0004197">
    <property type="term" value="F:cysteine-type endopeptidase activity"/>
    <property type="evidence" value="ECO:0007669"/>
    <property type="project" value="EnsemblMetazoa"/>
</dbReference>
<dbReference type="GO" id="GO:0097194">
    <property type="term" value="P:execution phase of apoptosis"/>
    <property type="evidence" value="ECO:0007669"/>
    <property type="project" value="EnsemblMetazoa"/>
</dbReference>
<dbReference type="PROSITE" id="PS50207">
    <property type="entry name" value="CASPASE_P10"/>
    <property type="match status" value="1"/>
</dbReference>
<name>B4MLX3_DROWI</name>
<dbReference type="GO" id="GO:0008340">
    <property type="term" value="P:determination of adult lifespan"/>
    <property type="evidence" value="ECO:0007669"/>
    <property type="project" value="EnsemblMetazoa"/>
</dbReference>
<dbReference type="GO" id="GO:0048813">
    <property type="term" value="P:dendrite morphogenesis"/>
    <property type="evidence" value="ECO:0007669"/>
    <property type="project" value="EnsemblMetazoa"/>
</dbReference>
<dbReference type="InParanoid" id="B4MLX3"/>
<dbReference type="GO" id="GO:0045476">
    <property type="term" value="P:nurse cell apoptotic process"/>
    <property type="evidence" value="ECO:0007669"/>
    <property type="project" value="EnsemblMetazoa"/>
</dbReference>
<evidence type="ECO:0000256" key="7">
    <source>
        <dbReference type="PIRSR" id="PIRSR038001-1"/>
    </source>
</evidence>
<evidence type="ECO:0000256" key="4">
    <source>
        <dbReference type="ARBA" id="ARBA00022801"/>
    </source>
</evidence>
<evidence type="ECO:0000256" key="6">
    <source>
        <dbReference type="ARBA" id="ARBA00023145"/>
    </source>
</evidence>